<evidence type="ECO:0000256" key="1">
    <source>
        <dbReference type="ARBA" id="ARBA00007357"/>
    </source>
</evidence>
<evidence type="ECO:0000313" key="6">
    <source>
        <dbReference type="Proteomes" id="UP000821866"/>
    </source>
</evidence>
<comment type="similarity">
    <text evidence="1">Belongs to the peptidase M13 family.</text>
</comment>
<dbReference type="Gene3D" id="1.10.1380.10">
    <property type="entry name" value="Neutral endopeptidase , domain2"/>
    <property type="match status" value="1"/>
</dbReference>
<comment type="caution">
    <text evidence="5">The sequence shown here is derived from an EMBL/GenBank/DDBJ whole genome shotgun (WGS) entry which is preliminary data.</text>
</comment>
<dbReference type="Pfam" id="PF05649">
    <property type="entry name" value="Peptidase_M13_N"/>
    <property type="match status" value="1"/>
</dbReference>
<dbReference type="GO" id="GO:0004222">
    <property type="term" value="F:metalloendopeptidase activity"/>
    <property type="evidence" value="ECO:0007669"/>
    <property type="project" value="InterPro"/>
</dbReference>
<protein>
    <recommendedName>
        <fullName evidence="4">Peptidase M13 N-terminal domain-containing protein</fullName>
    </recommendedName>
</protein>
<feature type="compositionally biased region" description="Basic residues" evidence="2">
    <location>
        <begin position="26"/>
        <end position="56"/>
    </location>
</feature>
<keyword evidence="6" id="KW-1185">Reference proteome</keyword>
<name>A0A9J6E9J1_RHIMP</name>
<evidence type="ECO:0000256" key="2">
    <source>
        <dbReference type="SAM" id="MobiDB-lite"/>
    </source>
</evidence>
<gene>
    <name evidence="5" type="ORF">HPB51_012443</name>
</gene>
<feature type="compositionally biased region" description="Polar residues" evidence="2">
    <location>
        <begin position="74"/>
        <end position="117"/>
    </location>
</feature>
<accession>A0A9J6E9J1</accession>
<evidence type="ECO:0000256" key="3">
    <source>
        <dbReference type="SAM" id="Phobius"/>
    </source>
</evidence>
<feature type="domain" description="Peptidase M13 N-terminal" evidence="4">
    <location>
        <begin position="272"/>
        <end position="610"/>
    </location>
</feature>
<keyword evidence="3" id="KW-0472">Membrane</keyword>
<dbReference type="EMBL" id="JABSTU010000005">
    <property type="protein sequence ID" value="KAH8030975.1"/>
    <property type="molecule type" value="Genomic_DNA"/>
</dbReference>
<feature type="compositionally biased region" description="Polar residues" evidence="2">
    <location>
        <begin position="125"/>
        <end position="139"/>
    </location>
</feature>
<keyword evidence="3" id="KW-1133">Transmembrane helix</keyword>
<keyword evidence="3" id="KW-0812">Transmembrane</keyword>
<dbReference type="GO" id="GO:0005886">
    <property type="term" value="C:plasma membrane"/>
    <property type="evidence" value="ECO:0007669"/>
    <property type="project" value="TreeGrafter"/>
</dbReference>
<evidence type="ECO:0000259" key="4">
    <source>
        <dbReference type="Pfam" id="PF05649"/>
    </source>
</evidence>
<dbReference type="Gene3D" id="3.40.390.10">
    <property type="entry name" value="Collagenase (Catalytic Domain)"/>
    <property type="match status" value="1"/>
</dbReference>
<reference evidence="5" key="2">
    <citation type="submission" date="2021-09" db="EMBL/GenBank/DDBJ databases">
        <authorList>
            <person name="Jia N."/>
            <person name="Wang J."/>
            <person name="Shi W."/>
            <person name="Du L."/>
            <person name="Sun Y."/>
            <person name="Zhan W."/>
            <person name="Jiang J."/>
            <person name="Wang Q."/>
            <person name="Zhang B."/>
            <person name="Ji P."/>
            <person name="Sakyi L.B."/>
            <person name="Cui X."/>
            <person name="Yuan T."/>
            <person name="Jiang B."/>
            <person name="Yang W."/>
            <person name="Lam T.T.-Y."/>
            <person name="Chang Q."/>
            <person name="Ding S."/>
            <person name="Wang X."/>
            <person name="Zhu J."/>
            <person name="Ruan X."/>
            <person name="Zhao L."/>
            <person name="Wei J."/>
            <person name="Que T."/>
            <person name="Du C."/>
            <person name="Cheng J."/>
            <person name="Dai P."/>
            <person name="Han X."/>
            <person name="Huang E."/>
            <person name="Gao Y."/>
            <person name="Liu J."/>
            <person name="Shao H."/>
            <person name="Ye R."/>
            <person name="Li L."/>
            <person name="Wei W."/>
            <person name="Wang X."/>
            <person name="Wang C."/>
            <person name="Huo Q."/>
            <person name="Li W."/>
            <person name="Guo W."/>
            <person name="Chen H."/>
            <person name="Chen S."/>
            <person name="Zhou L."/>
            <person name="Zhou L."/>
            <person name="Ni X."/>
            <person name="Tian J."/>
            <person name="Zhou Y."/>
            <person name="Sheng Y."/>
            <person name="Liu T."/>
            <person name="Pan Y."/>
            <person name="Xia L."/>
            <person name="Li J."/>
            <person name="Zhao F."/>
            <person name="Cao W."/>
        </authorList>
    </citation>
    <scope>NUCLEOTIDE SEQUENCE</scope>
    <source>
        <strain evidence="5">Rmic-2018</strain>
        <tissue evidence="5">Larvae</tissue>
    </source>
</reference>
<sequence length="849" mass="94609">MRTPEEVTKKAGGISHKAPCDSPTPSKRHSKRSRRKKAAKSQKSSRKASPRERRSHGTTGMDDGHAKTAEVEATAQTASGNFSAMSSTKAPTLNNDSPSQQHRGSRCNSSLGTSRVTTKSEARASETSLAQESPSTPSPRKSLFGEFGSQDATVLSRSKSFLAFWRLASSEGYSVDSPRWEKSRKQGQFVRPAGYTDESRLSKVSRTTLFVVLLVPCVVIGLVVLVVIRAHPKSPQAMHALWIDQLVEACVTVDCYSAVWELSSSVNLSEDPCKDFYGFACGRWANPSSMAANDAKRHDSYMAIQRRAYVTAVNAVLLKARSHVSPAMSEDITRHITVVYRSCLKFFHEQPVNISEALRASGIQPSNWTEVTTFKELLALAVKHVLFYNATSAINLRWVRDSSNTTSAGIVQVSPGTSMAQRMGSFSRRSLVTRALPIVENYPTMDRVDAIESIDDDLAASTSNVCSRTRITEVHLDELDTPQTHWSSILGEYVKLTGAGGPPSKARVVNLPDVRALLNVLENSSLPELTIYLMLVPLSEFFILEGKVHHMKSASVDGSQDSVAMTCVRALELLFGGHYCRWLWTHVHTRATRSDVHRMWEQVWQETHRLIQFRREILVDHNTSVPLVENDACQPGFSSPTSHQSRELTVLPSQYSDDFVSNVILFSQKSSKGRRGCQPFLSPKSLDMKWSDRETFFRLLVPDFYRDEATEVVVNYATLGFFLSKSAIRAQLPSNWNWTMYGSCLVGYVRSRLGLVPPVERWRLLVQRQWATQVALRAAALQDDRVNVSGVMKRLFLLRLQHTCCSLADRDDASDSDVLQTTCNVVTMSVPQFADAFECHNLPRLDCDS</sequence>
<feature type="transmembrane region" description="Helical" evidence="3">
    <location>
        <begin position="209"/>
        <end position="228"/>
    </location>
</feature>
<dbReference type="InterPro" id="IPR024079">
    <property type="entry name" value="MetalloPept_cat_dom_sf"/>
</dbReference>
<dbReference type="PANTHER" id="PTHR11733">
    <property type="entry name" value="ZINC METALLOPROTEASE FAMILY M13 NEPRILYSIN-RELATED"/>
    <property type="match status" value="1"/>
</dbReference>
<proteinExistence type="inferred from homology"/>
<dbReference type="PANTHER" id="PTHR11733:SF241">
    <property type="entry name" value="GH26575P-RELATED"/>
    <property type="match status" value="1"/>
</dbReference>
<dbReference type="InterPro" id="IPR008753">
    <property type="entry name" value="Peptidase_M13_N"/>
</dbReference>
<dbReference type="SUPFAM" id="SSF55486">
    <property type="entry name" value="Metalloproteases ('zincins'), catalytic domain"/>
    <property type="match status" value="1"/>
</dbReference>
<evidence type="ECO:0000313" key="5">
    <source>
        <dbReference type="EMBL" id="KAH8030975.1"/>
    </source>
</evidence>
<dbReference type="GO" id="GO:0016485">
    <property type="term" value="P:protein processing"/>
    <property type="evidence" value="ECO:0007669"/>
    <property type="project" value="TreeGrafter"/>
</dbReference>
<dbReference type="AlphaFoldDB" id="A0A9J6E9J1"/>
<dbReference type="Proteomes" id="UP000821866">
    <property type="component" value="Chromosome 3"/>
</dbReference>
<organism evidence="5 6">
    <name type="scientific">Rhipicephalus microplus</name>
    <name type="common">Cattle tick</name>
    <name type="synonym">Boophilus microplus</name>
    <dbReference type="NCBI Taxonomy" id="6941"/>
    <lineage>
        <taxon>Eukaryota</taxon>
        <taxon>Metazoa</taxon>
        <taxon>Ecdysozoa</taxon>
        <taxon>Arthropoda</taxon>
        <taxon>Chelicerata</taxon>
        <taxon>Arachnida</taxon>
        <taxon>Acari</taxon>
        <taxon>Parasitiformes</taxon>
        <taxon>Ixodida</taxon>
        <taxon>Ixodoidea</taxon>
        <taxon>Ixodidae</taxon>
        <taxon>Rhipicephalinae</taxon>
        <taxon>Rhipicephalus</taxon>
        <taxon>Boophilus</taxon>
    </lineage>
</organism>
<feature type="region of interest" description="Disordered" evidence="2">
    <location>
        <begin position="1"/>
        <end position="144"/>
    </location>
</feature>
<dbReference type="InterPro" id="IPR042089">
    <property type="entry name" value="Peptidase_M13_dom_2"/>
</dbReference>
<reference evidence="5" key="1">
    <citation type="journal article" date="2020" name="Cell">
        <title>Large-Scale Comparative Analyses of Tick Genomes Elucidate Their Genetic Diversity and Vector Capacities.</title>
        <authorList>
            <consortium name="Tick Genome and Microbiome Consortium (TIGMIC)"/>
            <person name="Jia N."/>
            <person name="Wang J."/>
            <person name="Shi W."/>
            <person name="Du L."/>
            <person name="Sun Y."/>
            <person name="Zhan W."/>
            <person name="Jiang J.F."/>
            <person name="Wang Q."/>
            <person name="Zhang B."/>
            <person name="Ji P."/>
            <person name="Bell-Sakyi L."/>
            <person name="Cui X.M."/>
            <person name="Yuan T.T."/>
            <person name="Jiang B.G."/>
            <person name="Yang W.F."/>
            <person name="Lam T.T."/>
            <person name="Chang Q.C."/>
            <person name="Ding S.J."/>
            <person name="Wang X.J."/>
            <person name="Zhu J.G."/>
            <person name="Ruan X.D."/>
            <person name="Zhao L."/>
            <person name="Wei J.T."/>
            <person name="Ye R.Z."/>
            <person name="Que T.C."/>
            <person name="Du C.H."/>
            <person name="Zhou Y.H."/>
            <person name="Cheng J.X."/>
            <person name="Dai P.F."/>
            <person name="Guo W.B."/>
            <person name="Han X.H."/>
            <person name="Huang E.J."/>
            <person name="Li L.F."/>
            <person name="Wei W."/>
            <person name="Gao Y.C."/>
            <person name="Liu J.Z."/>
            <person name="Shao H.Z."/>
            <person name="Wang X."/>
            <person name="Wang C.C."/>
            <person name="Yang T.C."/>
            <person name="Huo Q.B."/>
            <person name="Li W."/>
            <person name="Chen H.Y."/>
            <person name="Chen S.E."/>
            <person name="Zhou L.G."/>
            <person name="Ni X.B."/>
            <person name="Tian J.H."/>
            <person name="Sheng Y."/>
            <person name="Liu T."/>
            <person name="Pan Y.S."/>
            <person name="Xia L.Y."/>
            <person name="Li J."/>
            <person name="Zhao F."/>
            <person name="Cao W.C."/>
        </authorList>
    </citation>
    <scope>NUCLEOTIDE SEQUENCE</scope>
    <source>
        <strain evidence="5">Rmic-2018</strain>
    </source>
</reference>
<dbReference type="InterPro" id="IPR000718">
    <property type="entry name" value="Peptidase_M13"/>
</dbReference>
<dbReference type="PROSITE" id="PS51885">
    <property type="entry name" value="NEPRILYSIN"/>
    <property type="match status" value="1"/>
</dbReference>